<evidence type="ECO:0000259" key="10">
    <source>
        <dbReference type="SMART" id="SM00382"/>
    </source>
</evidence>
<dbReference type="GO" id="GO:0006261">
    <property type="term" value="P:DNA-templated DNA replication"/>
    <property type="evidence" value="ECO:0007669"/>
    <property type="project" value="TreeGrafter"/>
</dbReference>
<dbReference type="PANTHER" id="PTHR11669:SF0">
    <property type="entry name" value="PROTEIN STICHEL-LIKE 2"/>
    <property type="match status" value="1"/>
</dbReference>
<sequence length="488" mass="53975">MALYRTYRPLAFVDVVGQDHIVTTLEQAVMQDKLSHAYLFAGSRGTGKTSVARILAKHIMTHGIPDGPLKQQIIKGIEEGSLVDLLEIDAASNRSIDDVRDLIEKIQFSPVVAAAKVYIIDEAHMLTKDAFNALLKTLEEPPEYAHFILATTELHKIPSTIQSRCQTFPFRPIEEEDIVRRLQYIADQEHITVDREALRLVARHVEGGLRDAISLLDQMRSLPKITVQDVEQRIGVSGHEHIERVVDAIQRNDPPALLDAVQALEEAGVPLDLFLRSLLTLIRSELHHAIAEKKPITEHMHALDILLEAVRDLRLAPVPGLVVEAALLALCAPAGKERGRAEILPAKAAEKVEKKKSKEEETAAAQAPKKEEESALSGAEIEAPEVTLETMTASWEQIVEETAPASVRMSLKNGELQTVAGLKVTVGFTSAFHRDKVAATDASRTVEEIMHKIFRRSLKLECVLEKDREKDGTKENVVNLADAAAEVF</sequence>
<dbReference type="FunFam" id="1.10.8.60:FF:000013">
    <property type="entry name" value="DNA polymerase III subunit gamma/tau"/>
    <property type="match status" value="1"/>
</dbReference>
<evidence type="ECO:0000256" key="1">
    <source>
        <dbReference type="ARBA" id="ARBA00006360"/>
    </source>
</evidence>
<dbReference type="Pfam" id="PF13177">
    <property type="entry name" value="DNA_pol3_delta2"/>
    <property type="match status" value="1"/>
</dbReference>
<dbReference type="GO" id="GO:0003887">
    <property type="term" value="F:DNA-directed DNA polymerase activity"/>
    <property type="evidence" value="ECO:0007669"/>
    <property type="project" value="UniProtKB-KW"/>
</dbReference>
<organism evidence="11 12">
    <name type="scientific">Candidatus Peribacter riflensis</name>
    <dbReference type="NCBI Taxonomy" id="1735162"/>
    <lineage>
        <taxon>Bacteria</taxon>
        <taxon>Candidatus Peregrinibacteriota</taxon>
        <taxon>Candidatus Peribacteria</taxon>
        <taxon>Candidatus Peribacterales</taxon>
        <taxon>Candidatus Peribacteraceae</taxon>
        <taxon>Candidatus Peribacter</taxon>
    </lineage>
</organism>
<comment type="similarity">
    <text evidence="1 8">Belongs to the DnaX/STICHEL family.</text>
</comment>
<dbReference type="GO" id="GO:0005524">
    <property type="term" value="F:ATP binding"/>
    <property type="evidence" value="ECO:0007669"/>
    <property type="project" value="UniProtKB-KW"/>
</dbReference>
<keyword evidence="8" id="KW-0808">Transferase</keyword>
<dbReference type="GO" id="GO:0046872">
    <property type="term" value="F:metal ion binding"/>
    <property type="evidence" value="ECO:0007669"/>
    <property type="project" value="UniProtKB-KW"/>
</dbReference>
<evidence type="ECO:0000256" key="9">
    <source>
        <dbReference type="SAM" id="MobiDB-lite"/>
    </source>
</evidence>
<dbReference type="GO" id="GO:0003677">
    <property type="term" value="F:DNA binding"/>
    <property type="evidence" value="ECO:0007669"/>
    <property type="project" value="InterPro"/>
</dbReference>
<keyword evidence="2" id="KW-0479">Metal-binding</keyword>
<evidence type="ECO:0000313" key="11">
    <source>
        <dbReference type="EMBL" id="ALM13381.1"/>
    </source>
</evidence>
<keyword evidence="6 8" id="KW-0239">DNA-directed DNA polymerase</keyword>
<evidence type="ECO:0000256" key="4">
    <source>
        <dbReference type="ARBA" id="ARBA00022833"/>
    </source>
</evidence>
<keyword evidence="4" id="KW-0862">Zinc</keyword>
<reference evidence="11 12" key="2">
    <citation type="journal article" date="2016" name="PeerJ">
        <title>Analysis of five complete genome sequences for members of the class Peribacteria in the recently recognized Peregrinibacteria bacterial phylum.</title>
        <authorList>
            <person name="Anantharaman K."/>
            <person name="Brown C.T."/>
            <person name="Burstein D."/>
            <person name="Castelle C.J."/>
            <person name="Probst A.J."/>
            <person name="Thomas B.C."/>
            <person name="Williams K.H."/>
            <person name="Banfield J.F."/>
        </authorList>
    </citation>
    <scope>NUCLEOTIDE SEQUENCE [LARGE SCALE GENOMIC DNA]</scope>
    <source>
        <strain evidence="11">RIFOXYD1_FULL_PER-ii_59_16</strain>
    </source>
</reference>
<dbReference type="EC" id="2.7.7.7" evidence="8"/>
<dbReference type="CDD" id="cd18137">
    <property type="entry name" value="HLD_clamp_pol_III_gamma_tau"/>
    <property type="match status" value="1"/>
</dbReference>
<dbReference type="Gene3D" id="3.40.50.300">
    <property type="entry name" value="P-loop containing nucleotide triphosphate hydrolases"/>
    <property type="match status" value="1"/>
</dbReference>
<dbReference type="STRING" id="1735162.PeribacterB2_0708"/>
<dbReference type="AlphaFoldDB" id="A0A0S1SBZ1"/>
<dbReference type="CDD" id="cd00009">
    <property type="entry name" value="AAA"/>
    <property type="match status" value="1"/>
</dbReference>
<dbReference type="InterPro" id="IPR045085">
    <property type="entry name" value="HLD_clamp_pol_III_gamma_tau"/>
</dbReference>
<feature type="domain" description="AAA+ ATPase" evidence="10">
    <location>
        <begin position="34"/>
        <end position="174"/>
    </location>
</feature>
<dbReference type="Proteomes" id="UP000069135">
    <property type="component" value="Chromosome"/>
</dbReference>
<evidence type="ECO:0000256" key="6">
    <source>
        <dbReference type="ARBA" id="ARBA00022932"/>
    </source>
</evidence>
<protein>
    <recommendedName>
        <fullName evidence="8">DNA polymerase III subunit gamma/tau</fullName>
        <ecNumber evidence="8">2.7.7.7</ecNumber>
    </recommendedName>
</protein>
<dbReference type="SUPFAM" id="SSF48019">
    <property type="entry name" value="post-AAA+ oligomerization domain-like"/>
    <property type="match status" value="1"/>
</dbReference>
<evidence type="ECO:0000256" key="5">
    <source>
        <dbReference type="ARBA" id="ARBA00022840"/>
    </source>
</evidence>
<accession>A0A0S1SBZ1</accession>
<dbReference type="PATRIC" id="fig|1735161.3.peg.687"/>
<dbReference type="KEGG" id="prf:PeribacterA2_0707"/>
<feature type="region of interest" description="Disordered" evidence="9">
    <location>
        <begin position="349"/>
        <end position="378"/>
    </location>
</feature>
<evidence type="ECO:0000313" key="12">
    <source>
        <dbReference type="Proteomes" id="UP000069135"/>
    </source>
</evidence>
<accession>A0A0S1SPQ5</accession>
<accession>A0A0S1STF6</accession>
<reference evidence="12" key="1">
    <citation type="submission" date="2015-10" db="EMBL/GenBank/DDBJ databases">
        <title>Analysis of five complete genome sequences for members of the class Peribacteria in the recently recognized Peregrinibacteria bacterial phylum.</title>
        <authorList>
            <person name="Anantharaman K."/>
            <person name="Brown C.T."/>
            <person name="Burstein D."/>
            <person name="Castelle C.J."/>
            <person name="Probst A.J."/>
            <person name="Thomas B.C."/>
            <person name="Williams K.H."/>
            <person name="Banfield J.F."/>
        </authorList>
    </citation>
    <scope>NUCLEOTIDE SEQUENCE [LARGE SCALE GENOMIC DNA]</scope>
</reference>
<comment type="catalytic activity">
    <reaction evidence="7 8">
        <text>DNA(n) + a 2'-deoxyribonucleoside 5'-triphosphate = DNA(n+1) + diphosphate</text>
        <dbReference type="Rhea" id="RHEA:22508"/>
        <dbReference type="Rhea" id="RHEA-COMP:17339"/>
        <dbReference type="Rhea" id="RHEA-COMP:17340"/>
        <dbReference type="ChEBI" id="CHEBI:33019"/>
        <dbReference type="ChEBI" id="CHEBI:61560"/>
        <dbReference type="ChEBI" id="CHEBI:173112"/>
        <dbReference type="EC" id="2.7.7.7"/>
    </reaction>
</comment>
<comment type="function">
    <text evidence="8">DNA polymerase III is a complex, multichain enzyme responsible for most of the replicative synthesis in bacteria. This DNA polymerase also exhibits 3' to 5' exonuclease activity.</text>
</comment>
<dbReference type="Pfam" id="PF22608">
    <property type="entry name" value="DNAX_ATPase_lid"/>
    <property type="match status" value="1"/>
</dbReference>
<dbReference type="InterPro" id="IPR012763">
    <property type="entry name" value="DNA_pol_III_sug/sutau_N"/>
</dbReference>
<evidence type="ECO:0000256" key="8">
    <source>
        <dbReference type="RuleBase" id="RU364063"/>
    </source>
</evidence>
<dbReference type="InterPro" id="IPR001270">
    <property type="entry name" value="ClpA/B"/>
</dbReference>
<dbReference type="SUPFAM" id="SSF52540">
    <property type="entry name" value="P-loop containing nucleoside triphosphate hydrolases"/>
    <property type="match status" value="1"/>
</dbReference>
<dbReference type="InterPro" id="IPR003593">
    <property type="entry name" value="AAA+_ATPase"/>
</dbReference>
<dbReference type="GO" id="GO:0009360">
    <property type="term" value="C:DNA polymerase III complex"/>
    <property type="evidence" value="ECO:0007669"/>
    <property type="project" value="InterPro"/>
</dbReference>
<keyword evidence="3 8" id="KW-0547">Nucleotide-binding</keyword>
<evidence type="ECO:0000256" key="3">
    <source>
        <dbReference type="ARBA" id="ARBA00022741"/>
    </source>
</evidence>
<dbReference type="PRINTS" id="PR00300">
    <property type="entry name" value="CLPPROTEASEA"/>
</dbReference>
<dbReference type="SMART" id="SM00382">
    <property type="entry name" value="AAA"/>
    <property type="match status" value="1"/>
</dbReference>
<dbReference type="InterPro" id="IPR008921">
    <property type="entry name" value="DNA_pol3_clamp-load_cplx_C"/>
</dbReference>
<dbReference type="Gene3D" id="1.10.8.60">
    <property type="match status" value="1"/>
</dbReference>
<dbReference type="NCBIfam" id="TIGR02397">
    <property type="entry name" value="dnaX_nterm"/>
    <property type="match status" value="1"/>
</dbReference>
<dbReference type="EMBL" id="CP013065">
    <property type="protein sequence ID" value="ALM13381.1"/>
    <property type="molecule type" value="Genomic_DNA"/>
</dbReference>
<accession>A0A0S1SPW3</accession>
<keyword evidence="8" id="KW-0548">Nucleotidyltransferase</keyword>
<keyword evidence="8" id="KW-0235">DNA replication</keyword>
<keyword evidence="5 8" id="KW-0067">ATP-binding</keyword>
<evidence type="ECO:0000256" key="2">
    <source>
        <dbReference type="ARBA" id="ARBA00022723"/>
    </source>
</evidence>
<gene>
    <name evidence="8" type="primary">dnaX</name>
    <name evidence="11" type="ORF">PeribacterD1_0708</name>
</gene>
<dbReference type="InterPro" id="IPR050238">
    <property type="entry name" value="DNA_Rep/Repair_Clamp_Loader"/>
</dbReference>
<feature type="compositionally biased region" description="Basic and acidic residues" evidence="9">
    <location>
        <begin position="349"/>
        <end position="361"/>
    </location>
</feature>
<name>A0A0S1SBZ1_9BACT</name>
<evidence type="ECO:0000256" key="7">
    <source>
        <dbReference type="ARBA" id="ARBA00049244"/>
    </source>
</evidence>
<comment type="subunit">
    <text evidence="8">DNA polymerase III contains a core (composed of alpha, epsilon and theta chains) that associates with a tau subunit. This core dimerizes to form the POLIII' complex. PolIII' associates with the gamma complex (composed of gamma, delta, delta', psi and chi chains) and with the beta chain to form the complete DNA polymerase III complex.</text>
</comment>
<proteinExistence type="inferred from homology"/>
<accession>A0A0S1SKW0</accession>
<dbReference type="InterPro" id="IPR027417">
    <property type="entry name" value="P-loop_NTPase"/>
</dbReference>
<dbReference type="PANTHER" id="PTHR11669">
    <property type="entry name" value="REPLICATION FACTOR C / DNA POLYMERASE III GAMMA-TAU SUBUNIT"/>
    <property type="match status" value="1"/>
</dbReference>